<evidence type="ECO:0000259" key="11">
    <source>
        <dbReference type="Pfam" id="PF00593"/>
    </source>
</evidence>
<dbReference type="InterPro" id="IPR012910">
    <property type="entry name" value="Plug_dom"/>
</dbReference>
<dbReference type="InterPro" id="IPR000531">
    <property type="entry name" value="Beta-barrel_TonB"/>
</dbReference>
<dbReference type="InterPro" id="IPR036942">
    <property type="entry name" value="Beta-barrel_TonB_sf"/>
</dbReference>
<evidence type="ECO:0000313" key="13">
    <source>
        <dbReference type="EMBL" id="MDT0647986.1"/>
    </source>
</evidence>
<dbReference type="InterPro" id="IPR023997">
    <property type="entry name" value="TonB-dep_OMP_SusC/RagA_CS"/>
</dbReference>
<dbReference type="EMBL" id="JAVRHO010000025">
    <property type="protein sequence ID" value="MDT0647986.1"/>
    <property type="molecule type" value="Genomic_DNA"/>
</dbReference>
<dbReference type="Gene3D" id="2.60.40.1120">
    <property type="entry name" value="Carboxypeptidase-like, regulatory domain"/>
    <property type="match status" value="1"/>
</dbReference>
<keyword evidence="13" id="KW-0675">Receptor</keyword>
<comment type="similarity">
    <text evidence="8 9">Belongs to the TonB-dependent receptor family.</text>
</comment>
<evidence type="ECO:0000256" key="6">
    <source>
        <dbReference type="ARBA" id="ARBA00023136"/>
    </source>
</evidence>
<comment type="subcellular location">
    <subcellularLocation>
        <location evidence="1 8">Cell outer membrane</location>
        <topology evidence="1 8">Multi-pass membrane protein</topology>
    </subcellularLocation>
</comment>
<dbReference type="PROSITE" id="PS52016">
    <property type="entry name" value="TONB_DEPENDENT_REC_3"/>
    <property type="match status" value="1"/>
</dbReference>
<dbReference type="InterPro" id="IPR039426">
    <property type="entry name" value="TonB-dep_rcpt-like"/>
</dbReference>
<dbReference type="Pfam" id="PF13715">
    <property type="entry name" value="CarbopepD_reg_2"/>
    <property type="match status" value="1"/>
</dbReference>
<keyword evidence="14" id="KW-1185">Reference proteome</keyword>
<evidence type="ECO:0000256" key="9">
    <source>
        <dbReference type="RuleBase" id="RU003357"/>
    </source>
</evidence>
<evidence type="ECO:0000256" key="3">
    <source>
        <dbReference type="ARBA" id="ARBA00022452"/>
    </source>
</evidence>
<protein>
    <submittedName>
        <fullName evidence="13">TonB-dependent receptor</fullName>
    </submittedName>
</protein>
<evidence type="ECO:0000256" key="1">
    <source>
        <dbReference type="ARBA" id="ARBA00004571"/>
    </source>
</evidence>
<evidence type="ECO:0000256" key="7">
    <source>
        <dbReference type="ARBA" id="ARBA00023237"/>
    </source>
</evidence>
<gene>
    <name evidence="13" type="ORF">RM545_14910</name>
</gene>
<keyword evidence="6 8" id="KW-0472">Membrane</keyword>
<keyword evidence="5 9" id="KW-0798">TonB box</keyword>
<accession>A0ABU3CNW9</accession>
<feature type="domain" description="TonB-dependent receptor-like beta-barrel" evidence="11">
    <location>
        <begin position="423"/>
        <end position="800"/>
    </location>
</feature>
<dbReference type="InterPro" id="IPR023996">
    <property type="entry name" value="TonB-dep_OMP_SusC/RagA"/>
</dbReference>
<dbReference type="InterPro" id="IPR008969">
    <property type="entry name" value="CarboxyPept-like_regulatory"/>
</dbReference>
<evidence type="ECO:0000256" key="8">
    <source>
        <dbReference type="PROSITE-ProRule" id="PRU01360"/>
    </source>
</evidence>
<dbReference type="SUPFAM" id="SSF56935">
    <property type="entry name" value="Porins"/>
    <property type="match status" value="1"/>
</dbReference>
<keyword evidence="4 8" id="KW-0812">Transmembrane</keyword>
<organism evidence="13 14">
    <name type="scientific">Autumnicola lenta</name>
    <dbReference type="NCBI Taxonomy" id="3075593"/>
    <lineage>
        <taxon>Bacteria</taxon>
        <taxon>Pseudomonadati</taxon>
        <taxon>Bacteroidota</taxon>
        <taxon>Flavobacteriia</taxon>
        <taxon>Flavobacteriales</taxon>
        <taxon>Flavobacteriaceae</taxon>
        <taxon>Autumnicola</taxon>
    </lineage>
</organism>
<keyword evidence="3 8" id="KW-1134">Transmembrane beta strand</keyword>
<name>A0ABU3CNW9_9FLAO</name>
<keyword evidence="7 8" id="KW-0998">Cell outer membrane</keyword>
<evidence type="ECO:0000256" key="2">
    <source>
        <dbReference type="ARBA" id="ARBA00022448"/>
    </source>
</evidence>
<proteinExistence type="inferred from homology"/>
<evidence type="ECO:0000313" key="14">
    <source>
        <dbReference type="Proteomes" id="UP001245285"/>
    </source>
</evidence>
<keyword evidence="10" id="KW-0732">Signal</keyword>
<feature type="signal peptide" evidence="10">
    <location>
        <begin position="1"/>
        <end position="31"/>
    </location>
</feature>
<dbReference type="InterPro" id="IPR037066">
    <property type="entry name" value="Plug_dom_sf"/>
</dbReference>
<reference evidence="13 14" key="1">
    <citation type="submission" date="2023-09" db="EMBL/GenBank/DDBJ databases">
        <authorList>
            <person name="Rey-Velasco X."/>
        </authorList>
    </citation>
    <scope>NUCLEOTIDE SEQUENCE [LARGE SCALE GENOMIC DNA]</scope>
    <source>
        <strain evidence="13 14">F260</strain>
    </source>
</reference>
<dbReference type="Pfam" id="PF07715">
    <property type="entry name" value="Plug"/>
    <property type="match status" value="1"/>
</dbReference>
<evidence type="ECO:0000259" key="12">
    <source>
        <dbReference type="Pfam" id="PF07715"/>
    </source>
</evidence>
<keyword evidence="2 8" id="KW-0813">Transport</keyword>
<evidence type="ECO:0000256" key="4">
    <source>
        <dbReference type="ARBA" id="ARBA00022692"/>
    </source>
</evidence>
<evidence type="ECO:0000256" key="10">
    <source>
        <dbReference type="SAM" id="SignalP"/>
    </source>
</evidence>
<dbReference type="RefSeq" id="WP_311496086.1">
    <property type="nucleotide sequence ID" value="NZ_JAVRHO010000025.1"/>
</dbReference>
<dbReference type="Proteomes" id="UP001245285">
    <property type="component" value="Unassembled WGS sequence"/>
</dbReference>
<evidence type="ECO:0000256" key="5">
    <source>
        <dbReference type="ARBA" id="ARBA00023077"/>
    </source>
</evidence>
<sequence>MTNHLISVLSSGIRSFHLFVVMSLISFTAFAQNTVTGTVTDENGPVPGVTVMVKGTSNGVVTDFDGNYAINNVPSDGVLVFSFVGFQTKEVPVNGQRQINTTLETDVSSLDEVVVVGYGTMKRSDVTGAVVSVSEDAIEESIPTTIDQVLQGRAAGVQIQQNSGAPGASSSIRIRGISSITGSNEPIFVIDGVIVDSNTGQTGQNAFASINPSDIVSIDILKDASATAIYGSRAANGVILITTKRGKDGEATINLNSYIGFQELPRQLDLLNLQEYAIHRNTRADLGIVQQDDTFIRPDLLGEGTDWQDEMFTRAMMQSHNLSVTGGNEKTTYAMTIGYLDQEGIALGSSFDRLNLRGVFDSQVKDFLKVGINFAFNTINQNTTFSDQSLILTALKQTPNVAVRNAEGTFDGPVTDEFVQNNPVGLASIRENRSESAGIRANTFAELDIIEGLKLRSEYSIDYGVSNGYTFNPSYTFGAIVNEVREGTRTKSYNKYFNFRNVLTYDRAFGNHSVNAILGQEYQETFWENLYGYRSGYLTNGATDLNAGDATTARNSNASYTSAISSYFARAFYSFDERYLLTATLRYDGSSQFATENRWGWFPSAALAWRISNEEFLEDNEYINNLKLRLGYGAVGNQSVPNYAFTSIYGASATPFGAGLLASNTANPDLQWETTYSGNIGLDLNMFNNRIEFIADVYHKRTDDLLLLAPYPDYSGTSGIGATSAPYVNIGSLENKGIELTLNTVNVDAGDFSWRTNLVFTLNRNEVQALATETGILNRTLQQGSDVTIVTRTAVGQPIGQFYGYKVIGRFEDATDFYYRDEDGEVVPTALPEDMEIGENGVWIGDYIFKDVNEDGVINEQDRDYIGNPHPDFSYGIGNSFTYKGFDLNIQLSGVYGNEVVNYQRRFLENPRENTNLLQSALGYAELGLIDPDGPNDYRNVQIVDGDQYMPRIAASSAASTSNFRYSDRFLEDGSYLRIQNISFGYNLPRDFVERFGLSNFKIYTNLQNVYTFTNYSGFDPEVGSINQDALLTGIDNGRYPSPRVYTVGLNVNF</sequence>
<comment type="caution">
    <text evidence="13">The sequence shown here is derived from an EMBL/GenBank/DDBJ whole genome shotgun (WGS) entry which is preliminary data.</text>
</comment>
<dbReference type="Gene3D" id="2.40.170.20">
    <property type="entry name" value="TonB-dependent receptor, beta-barrel domain"/>
    <property type="match status" value="1"/>
</dbReference>
<dbReference type="Pfam" id="PF00593">
    <property type="entry name" value="TonB_dep_Rec_b-barrel"/>
    <property type="match status" value="1"/>
</dbReference>
<dbReference type="NCBIfam" id="TIGR04057">
    <property type="entry name" value="SusC_RagA_signa"/>
    <property type="match status" value="1"/>
</dbReference>
<dbReference type="NCBIfam" id="TIGR04056">
    <property type="entry name" value="OMP_RagA_SusC"/>
    <property type="match status" value="1"/>
</dbReference>
<dbReference type="SUPFAM" id="SSF49464">
    <property type="entry name" value="Carboxypeptidase regulatory domain-like"/>
    <property type="match status" value="1"/>
</dbReference>
<dbReference type="Gene3D" id="2.170.130.10">
    <property type="entry name" value="TonB-dependent receptor, plug domain"/>
    <property type="match status" value="1"/>
</dbReference>
<feature type="domain" description="TonB-dependent receptor plug" evidence="12">
    <location>
        <begin position="123"/>
        <end position="238"/>
    </location>
</feature>
<feature type="chain" id="PRO_5046353778" evidence="10">
    <location>
        <begin position="32"/>
        <end position="1054"/>
    </location>
</feature>